<dbReference type="EMBL" id="BSYR01000020">
    <property type="protein sequence ID" value="GMI85318.1"/>
    <property type="molecule type" value="Genomic_DNA"/>
</dbReference>
<evidence type="ECO:0000259" key="1">
    <source>
        <dbReference type="Pfam" id="PF00646"/>
    </source>
</evidence>
<dbReference type="PANTHER" id="PTHR31293">
    <property type="entry name" value="RNI-LIKE SUPERFAMILY PROTEIN"/>
    <property type="match status" value="1"/>
</dbReference>
<dbReference type="Proteomes" id="UP001165190">
    <property type="component" value="Unassembled WGS sequence"/>
</dbReference>
<organism evidence="2 3">
    <name type="scientific">Hibiscus trionum</name>
    <name type="common">Flower of an hour</name>
    <dbReference type="NCBI Taxonomy" id="183268"/>
    <lineage>
        <taxon>Eukaryota</taxon>
        <taxon>Viridiplantae</taxon>
        <taxon>Streptophyta</taxon>
        <taxon>Embryophyta</taxon>
        <taxon>Tracheophyta</taxon>
        <taxon>Spermatophyta</taxon>
        <taxon>Magnoliopsida</taxon>
        <taxon>eudicotyledons</taxon>
        <taxon>Gunneridae</taxon>
        <taxon>Pentapetalae</taxon>
        <taxon>rosids</taxon>
        <taxon>malvids</taxon>
        <taxon>Malvales</taxon>
        <taxon>Malvaceae</taxon>
        <taxon>Malvoideae</taxon>
        <taxon>Hibiscus</taxon>
    </lineage>
</organism>
<name>A0A9W7HXN5_HIBTR</name>
<dbReference type="Pfam" id="PF00646">
    <property type="entry name" value="F-box"/>
    <property type="match status" value="1"/>
</dbReference>
<proteinExistence type="predicted"/>
<protein>
    <recommendedName>
        <fullName evidence="1">F-box domain-containing protein</fullName>
    </recommendedName>
</protein>
<comment type="caution">
    <text evidence="2">The sequence shown here is derived from an EMBL/GenBank/DDBJ whole genome shotgun (WGS) entry which is preliminary data.</text>
</comment>
<dbReference type="PANTHER" id="PTHR31293:SF12">
    <property type="entry name" value="RNI-LIKE SUPERFAMILY PROTEIN"/>
    <property type="match status" value="1"/>
</dbReference>
<gene>
    <name evidence="2" type="ORF">HRI_002201100</name>
</gene>
<keyword evidence="3" id="KW-1185">Reference proteome</keyword>
<dbReference type="Gene3D" id="1.20.1280.50">
    <property type="match status" value="1"/>
</dbReference>
<dbReference type="OrthoDB" id="945720at2759"/>
<evidence type="ECO:0000313" key="2">
    <source>
        <dbReference type="EMBL" id="GMI85318.1"/>
    </source>
</evidence>
<accession>A0A9W7HXN5</accession>
<reference evidence="2" key="1">
    <citation type="submission" date="2023-05" db="EMBL/GenBank/DDBJ databases">
        <title>Genome and transcriptome analyses reveal genes involved in the formation of fine ridges on petal epidermal cells in Hibiscus trionum.</title>
        <authorList>
            <person name="Koshimizu S."/>
            <person name="Masuda S."/>
            <person name="Ishii T."/>
            <person name="Shirasu K."/>
            <person name="Hoshino A."/>
            <person name="Arita M."/>
        </authorList>
    </citation>
    <scope>NUCLEOTIDE SEQUENCE</scope>
    <source>
        <strain evidence="2">Hamamatsu line</strain>
    </source>
</reference>
<dbReference type="InterPro" id="IPR001810">
    <property type="entry name" value="F-box_dom"/>
</dbReference>
<feature type="domain" description="F-box" evidence="1">
    <location>
        <begin position="8"/>
        <end position="45"/>
    </location>
</feature>
<dbReference type="AlphaFoldDB" id="A0A9W7HXN5"/>
<dbReference type="InterPro" id="IPR036047">
    <property type="entry name" value="F-box-like_dom_sf"/>
</dbReference>
<dbReference type="CDD" id="cd22160">
    <property type="entry name" value="F-box_AtFBL13-like"/>
    <property type="match status" value="1"/>
</dbReference>
<dbReference type="SUPFAM" id="SSF81383">
    <property type="entry name" value="F-box domain"/>
    <property type="match status" value="1"/>
</dbReference>
<sequence length="314" mass="35964">MGEQVDRISSLADPILCHILSFLPIKDTVGTSILSSRWRNLFASSIPILDFNSCLSRMSEPTENDNNFLNFVDTFFSNPKQLSLECLKLNDDWVRKNGIPQAENYVLHCVSFHNISELNIRSLSLKRLVLDFVELYVDSHRGFNFIGINAPNLVYFKYVDGMAEGYTLSEMKSLERADIEITLMDNEDHERATNLLQGICNVQSLYLAIEDGSKTLFSTPLDPVFSFNNLVKLKFRNYYNDDWQGAWIVEFLRCTPNLNALILDLASTSEGFRPLPKTVPSCLLFHIKEIEIKYFEGEGHMFEMESNKCKIVTP</sequence>
<dbReference type="InterPro" id="IPR055294">
    <property type="entry name" value="FBL60-like"/>
</dbReference>
<evidence type="ECO:0000313" key="3">
    <source>
        <dbReference type="Proteomes" id="UP001165190"/>
    </source>
</evidence>
<dbReference type="InterPro" id="IPR053781">
    <property type="entry name" value="F-box_AtFBL13-like"/>
</dbReference>